<evidence type="ECO:0000256" key="3">
    <source>
        <dbReference type="ARBA" id="ARBA00022692"/>
    </source>
</evidence>
<feature type="transmembrane region" description="Helical" evidence="6">
    <location>
        <begin position="130"/>
        <end position="155"/>
    </location>
</feature>
<gene>
    <name evidence="7" type="ORF">J2Z76_002367</name>
</gene>
<accession>A0ABS4GFM1</accession>
<keyword evidence="4 6" id="KW-1133">Transmembrane helix</keyword>
<evidence type="ECO:0000256" key="2">
    <source>
        <dbReference type="ARBA" id="ARBA00022475"/>
    </source>
</evidence>
<dbReference type="PIRSF" id="PIRSF035875">
    <property type="entry name" value="RNase_BN"/>
    <property type="match status" value="1"/>
</dbReference>
<dbReference type="PANTHER" id="PTHR30213:SF0">
    <property type="entry name" value="UPF0761 MEMBRANE PROTEIN YIHY"/>
    <property type="match status" value="1"/>
</dbReference>
<evidence type="ECO:0000313" key="8">
    <source>
        <dbReference type="Proteomes" id="UP001519342"/>
    </source>
</evidence>
<proteinExistence type="predicted"/>
<comment type="subcellular location">
    <subcellularLocation>
        <location evidence="1">Cell membrane</location>
        <topology evidence="1">Multi-pass membrane protein</topology>
    </subcellularLocation>
</comment>
<comment type="caution">
    <text evidence="7">The sequence shown here is derived from an EMBL/GenBank/DDBJ whole genome shotgun (WGS) entry which is preliminary data.</text>
</comment>
<dbReference type="EMBL" id="JAGGKS010000007">
    <property type="protein sequence ID" value="MBP1926498.1"/>
    <property type="molecule type" value="Genomic_DNA"/>
</dbReference>
<dbReference type="PANTHER" id="PTHR30213">
    <property type="entry name" value="INNER MEMBRANE PROTEIN YHJD"/>
    <property type="match status" value="1"/>
</dbReference>
<feature type="transmembrane region" description="Helical" evidence="6">
    <location>
        <begin position="240"/>
        <end position="262"/>
    </location>
</feature>
<keyword evidence="5 6" id="KW-0472">Membrane</keyword>
<feature type="transmembrane region" description="Helical" evidence="6">
    <location>
        <begin position="207"/>
        <end position="228"/>
    </location>
</feature>
<dbReference type="Pfam" id="PF03631">
    <property type="entry name" value="Virul_fac_BrkB"/>
    <property type="match status" value="1"/>
</dbReference>
<dbReference type="Proteomes" id="UP001519342">
    <property type="component" value="Unassembled WGS sequence"/>
</dbReference>
<protein>
    <submittedName>
        <fullName evidence="7">Membrane protein</fullName>
    </submittedName>
</protein>
<sequence>MQILTKKIYIKQLIFRYKDDNISGLSAQITYYLILSFFPFLIFLLNTLSFTPISTADVIENIVKFLPQETSSLILGIINETLGARSLTLLSVGMLATIWSSSKGISAMIKGLNKAYNFKENRPLWKIKIMGILFTIGLAITIVFTFLLLVFGQFVSDYLYTYFGSSKILYFSWKIIQYIIPLVSMIMVFSIFYKFSPNRNQKLSEVIFGSIFTTMGWLCTSLAFSFYVNNFRSYSKIYGSIGGMIALLVWLYISSTIILIGGEINAMIAYYKSNNLTEKYENIIFRIPIINKII</sequence>
<evidence type="ECO:0000313" key="7">
    <source>
        <dbReference type="EMBL" id="MBP1926498.1"/>
    </source>
</evidence>
<name>A0ABS4GFM1_9FIRM</name>
<dbReference type="RefSeq" id="WP_209512236.1">
    <property type="nucleotide sequence ID" value="NZ_JAGGKS010000007.1"/>
</dbReference>
<dbReference type="NCBIfam" id="TIGR00765">
    <property type="entry name" value="yihY_not_rbn"/>
    <property type="match status" value="1"/>
</dbReference>
<dbReference type="InterPro" id="IPR017039">
    <property type="entry name" value="Virul_fac_BrkB"/>
</dbReference>
<keyword evidence="3 6" id="KW-0812">Transmembrane</keyword>
<feature type="transmembrane region" description="Helical" evidence="6">
    <location>
        <begin position="175"/>
        <end position="195"/>
    </location>
</feature>
<feature type="transmembrane region" description="Helical" evidence="6">
    <location>
        <begin position="21"/>
        <end position="45"/>
    </location>
</feature>
<keyword evidence="8" id="KW-1185">Reference proteome</keyword>
<keyword evidence="2" id="KW-1003">Cell membrane</keyword>
<evidence type="ECO:0000256" key="5">
    <source>
        <dbReference type="ARBA" id="ARBA00023136"/>
    </source>
</evidence>
<evidence type="ECO:0000256" key="6">
    <source>
        <dbReference type="SAM" id="Phobius"/>
    </source>
</evidence>
<evidence type="ECO:0000256" key="1">
    <source>
        <dbReference type="ARBA" id="ARBA00004651"/>
    </source>
</evidence>
<evidence type="ECO:0000256" key="4">
    <source>
        <dbReference type="ARBA" id="ARBA00022989"/>
    </source>
</evidence>
<reference evidence="7 8" key="1">
    <citation type="submission" date="2021-03" db="EMBL/GenBank/DDBJ databases">
        <title>Genomic Encyclopedia of Type Strains, Phase IV (KMG-IV): sequencing the most valuable type-strain genomes for metagenomic binning, comparative biology and taxonomic classification.</title>
        <authorList>
            <person name="Goeker M."/>
        </authorList>
    </citation>
    <scope>NUCLEOTIDE SEQUENCE [LARGE SCALE GENOMIC DNA]</scope>
    <source>
        <strain evidence="7 8">DSM 24004</strain>
    </source>
</reference>
<organism evidence="7 8">
    <name type="scientific">Sedimentibacter acidaminivorans</name>
    <dbReference type="NCBI Taxonomy" id="913099"/>
    <lineage>
        <taxon>Bacteria</taxon>
        <taxon>Bacillati</taxon>
        <taxon>Bacillota</taxon>
        <taxon>Tissierellia</taxon>
        <taxon>Sedimentibacter</taxon>
    </lineage>
</organism>
<feature type="transmembrane region" description="Helical" evidence="6">
    <location>
        <begin position="89"/>
        <end position="109"/>
    </location>
</feature>